<protein>
    <submittedName>
        <fullName evidence="3">Zinc finger protein 426</fullName>
    </submittedName>
</protein>
<sequence>MPRRCALSSSPLLSQEELTFRRLLTLSPASVARLLADLPIPRSSELSGALTLRRPGPRFLWRPLVEDHHAPTPLSDVPIGGTQDFGLTLDIKRHSQVTESKEHVPFIVCWSWAGMSATDGHSLSLPVQYPLDPYCLESLSTPLRSRNSSDSVTFEDVALDFTQEEWVLLDQSHRDLYREVMLENYENLASMGCELVKPSLISWLEHEEDWRTGQRGGPREWEMQLSTKEAALQQDFLRGQTSNALPTFGTSSTSRGIPKVVCFFGGEEGVPEVEGRRCAELPRSPDCSGCLSGSGERVCRGRYAAVSRVSHPLLRSRPKPPKQPLSKEKYFRESKIIFRPSSHADDVPGVPPPHGPGGGGAFR</sequence>
<feature type="domain" description="KRAB" evidence="2">
    <location>
        <begin position="152"/>
        <end position="223"/>
    </location>
</feature>
<evidence type="ECO:0000313" key="3">
    <source>
        <dbReference type="EMBL" id="KFO28737.1"/>
    </source>
</evidence>
<dbReference type="PANTHER" id="PTHR23232">
    <property type="entry name" value="KRAB DOMAIN C2H2 ZINC FINGER"/>
    <property type="match status" value="1"/>
</dbReference>
<accession>A0A091DCG7</accession>
<keyword evidence="4" id="KW-1185">Reference proteome</keyword>
<dbReference type="PROSITE" id="PS50805">
    <property type="entry name" value="KRAB"/>
    <property type="match status" value="1"/>
</dbReference>
<dbReference type="InterPro" id="IPR036051">
    <property type="entry name" value="KRAB_dom_sf"/>
</dbReference>
<dbReference type="EMBL" id="KN122676">
    <property type="protein sequence ID" value="KFO28737.1"/>
    <property type="molecule type" value="Genomic_DNA"/>
</dbReference>
<organism evidence="3 4">
    <name type="scientific">Fukomys damarensis</name>
    <name type="common">Damaraland mole rat</name>
    <name type="synonym">Cryptomys damarensis</name>
    <dbReference type="NCBI Taxonomy" id="885580"/>
    <lineage>
        <taxon>Eukaryota</taxon>
        <taxon>Metazoa</taxon>
        <taxon>Chordata</taxon>
        <taxon>Craniata</taxon>
        <taxon>Vertebrata</taxon>
        <taxon>Euteleostomi</taxon>
        <taxon>Mammalia</taxon>
        <taxon>Eutheria</taxon>
        <taxon>Euarchontoglires</taxon>
        <taxon>Glires</taxon>
        <taxon>Rodentia</taxon>
        <taxon>Hystricomorpha</taxon>
        <taxon>Bathyergidae</taxon>
        <taxon>Fukomys</taxon>
    </lineage>
</organism>
<gene>
    <name evidence="3" type="ORF">H920_09679</name>
</gene>
<evidence type="ECO:0000259" key="2">
    <source>
        <dbReference type="PROSITE" id="PS50805"/>
    </source>
</evidence>
<dbReference type="Gene3D" id="6.10.140.140">
    <property type="match status" value="1"/>
</dbReference>
<dbReference type="CDD" id="cd07765">
    <property type="entry name" value="KRAB_A-box"/>
    <property type="match status" value="1"/>
</dbReference>
<reference evidence="3 4" key="1">
    <citation type="submission" date="2013-11" db="EMBL/GenBank/DDBJ databases">
        <title>The Damaraland mole rat (Fukomys damarensis) genome and evolution of African mole rats.</title>
        <authorList>
            <person name="Gladyshev V.N."/>
            <person name="Fang X."/>
        </authorList>
    </citation>
    <scope>NUCLEOTIDE SEQUENCE [LARGE SCALE GENOMIC DNA]</scope>
    <source>
        <tissue evidence="3">Liver</tissue>
    </source>
</reference>
<dbReference type="Pfam" id="PF01352">
    <property type="entry name" value="KRAB"/>
    <property type="match status" value="1"/>
</dbReference>
<dbReference type="SUPFAM" id="SSF109640">
    <property type="entry name" value="KRAB domain (Kruppel-associated box)"/>
    <property type="match status" value="1"/>
</dbReference>
<evidence type="ECO:0000313" key="4">
    <source>
        <dbReference type="Proteomes" id="UP000028990"/>
    </source>
</evidence>
<name>A0A091DCG7_FUKDA</name>
<dbReference type="InterPro" id="IPR050169">
    <property type="entry name" value="Krueppel_C2H2_ZnF"/>
</dbReference>
<proteinExistence type="predicted"/>
<feature type="region of interest" description="Disordered" evidence="1">
    <location>
        <begin position="339"/>
        <end position="363"/>
    </location>
</feature>
<dbReference type="PANTHER" id="PTHR23232:SF157">
    <property type="entry name" value="ZINC FINGER PROTEIN 525"/>
    <property type="match status" value="1"/>
</dbReference>
<dbReference type="STRING" id="885580.ENSFDAP00000019045"/>
<dbReference type="GO" id="GO:0006355">
    <property type="term" value="P:regulation of DNA-templated transcription"/>
    <property type="evidence" value="ECO:0007669"/>
    <property type="project" value="InterPro"/>
</dbReference>
<dbReference type="AlphaFoldDB" id="A0A091DCG7"/>
<dbReference type="SMART" id="SM00349">
    <property type="entry name" value="KRAB"/>
    <property type="match status" value="1"/>
</dbReference>
<dbReference type="Proteomes" id="UP000028990">
    <property type="component" value="Unassembled WGS sequence"/>
</dbReference>
<dbReference type="InterPro" id="IPR001909">
    <property type="entry name" value="KRAB"/>
</dbReference>
<evidence type="ECO:0000256" key="1">
    <source>
        <dbReference type="SAM" id="MobiDB-lite"/>
    </source>
</evidence>